<dbReference type="InterPro" id="IPR000182">
    <property type="entry name" value="GNAT_dom"/>
</dbReference>
<dbReference type="KEGG" id="fsi:Flexsi_1882"/>
<protein>
    <submittedName>
        <fullName evidence="3">GCN5-related N-acetyltransferase</fullName>
    </submittedName>
</protein>
<evidence type="ECO:0000259" key="2">
    <source>
        <dbReference type="PROSITE" id="PS51186"/>
    </source>
</evidence>
<keyword evidence="1" id="KW-0808">Transferase</keyword>
<organism evidence="3 4">
    <name type="scientific">Flexistipes sinusarabici (strain ATCC 49648 / DSM 4947 / MAS 10)</name>
    <dbReference type="NCBI Taxonomy" id="717231"/>
    <lineage>
        <taxon>Bacteria</taxon>
        <taxon>Pseudomonadati</taxon>
        <taxon>Deferribacterota</taxon>
        <taxon>Deferribacteres</taxon>
        <taxon>Deferribacterales</taxon>
        <taxon>Flexistipitaceae</taxon>
        <taxon>Flexistipes</taxon>
    </lineage>
</organism>
<dbReference type="Proteomes" id="UP000006621">
    <property type="component" value="Chromosome"/>
</dbReference>
<evidence type="ECO:0000256" key="1">
    <source>
        <dbReference type="ARBA" id="ARBA00022679"/>
    </source>
</evidence>
<dbReference type="eggNOG" id="COG0456">
    <property type="taxonomic scope" value="Bacteria"/>
</dbReference>
<accession>F8E491</accession>
<keyword evidence="4" id="KW-1185">Reference proteome</keyword>
<dbReference type="InterPro" id="IPR050769">
    <property type="entry name" value="NAT_camello-type"/>
</dbReference>
<evidence type="ECO:0000313" key="4">
    <source>
        <dbReference type="Proteomes" id="UP000006621"/>
    </source>
</evidence>
<dbReference type="HOGENOM" id="CLU_105924_0_0_0"/>
<dbReference type="InterPro" id="IPR016181">
    <property type="entry name" value="Acyl_CoA_acyltransferase"/>
</dbReference>
<dbReference type="GO" id="GO:0008080">
    <property type="term" value="F:N-acetyltransferase activity"/>
    <property type="evidence" value="ECO:0007669"/>
    <property type="project" value="InterPro"/>
</dbReference>
<dbReference type="SUPFAM" id="SSF55729">
    <property type="entry name" value="Acyl-CoA N-acyltransferases (Nat)"/>
    <property type="match status" value="1"/>
</dbReference>
<name>F8E491_FLESM</name>
<feature type="domain" description="N-acetyltransferase" evidence="2">
    <location>
        <begin position="14"/>
        <end position="160"/>
    </location>
</feature>
<dbReference type="PANTHER" id="PTHR13947">
    <property type="entry name" value="GNAT FAMILY N-ACETYLTRANSFERASE"/>
    <property type="match status" value="1"/>
</dbReference>
<reference evidence="4" key="2">
    <citation type="submission" date="2011-06" db="EMBL/GenBank/DDBJ databases">
        <title>The complete genome of Flexistipes sinusarabici DSM 4947.</title>
        <authorList>
            <person name="Lucas S."/>
            <person name="Han J."/>
            <person name="Lapidus A."/>
            <person name="Bruce D."/>
            <person name="Goodwin L."/>
            <person name="Pitluck S."/>
            <person name="Peters L."/>
            <person name="Kyrpides N."/>
            <person name="Mavromatis K."/>
            <person name="Ivanova N."/>
            <person name="Mikhailova N."/>
            <person name="Chertkov O."/>
            <person name="Detter J.C."/>
            <person name="Tapia R."/>
            <person name="Han C."/>
            <person name="Land M."/>
            <person name="Hauser L."/>
            <person name="Markowitz V."/>
            <person name="Cheng J.-F."/>
            <person name="Hugenholtz P."/>
            <person name="Woyke T."/>
            <person name="Wu D."/>
            <person name="Spring S."/>
            <person name="Schroeder M."/>
            <person name="Brambilla E."/>
            <person name="Klenk H.-P."/>
            <person name="Eisen J.A."/>
        </authorList>
    </citation>
    <scope>NUCLEOTIDE SEQUENCE [LARGE SCALE GENOMIC DNA]</scope>
    <source>
        <strain evidence="4">DSM 4947 / MAS 10</strain>
    </source>
</reference>
<dbReference type="Pfam" id="PF00583">
    <property type="entry name" value="Acetyltransf_1"/>
    <property type="match status" value="1"/>
</dbReference>
<dbReference type="CDD" id="cd04301">
    <property type="entry name" value="NAT_SF"/>
    <property type="match status" value="1"/>
</dbReference>
<dbReference type="AlphaFoldDB" id="F8E491"/>
<dbReference type="OrthoDB" id="273614at2"/>
<evidence type="ECO:0000313" key="3">
    <source>
        <dbReference type="EMBL" id="AEI15518.1"/>
    </source>
</evidence>
<reference evidence="3 4" key="1">
    <citation type="journal article" date="2011" name="Stand. Genomic Sci.">
        <title>Genome sequence of the moderately thermophilic halophile Flexistipes sinusarabici strain (MAS10).</title>
        <authorList>
            <person name="Lapidus A."/>
            <person name="Chertkov O."/>
            <person name="Nolan M."/>
            <person name="Lucas S."/>
            <person name="Hammon N."/>
            <person name="Deshpande S."/>
            <person name="Cheng J.F."/>
            <person name="Tapia R."/>
            <person name="Han C."/>
            <person name="Goodwin L."/>
            <person name="Pitluck S."/>
            <person name="Liolios K."/>
            <person name="Pagani I."/>
            <person name="Ivanova N."/>
            <person name="Huntemann M."/>
            <person name="Mavromatis K."/>
            <person name="Mikhailova N."/>
            <person name="Pati A."/>
            <person name="Chen A."/>
            <person name="Palaniappan K."/>
            <person name="Land M."/>
            <person name="Hauser L."/>
            <person name="Brambilla E.M."/>
            <person name="Rohde M."/>
            <person name="Abt B."/>
            <person name="Spring S."/>
            <person name="Goker M."/>
            <person name="Bristow J."/>
            <person name="Eisen J.A."/>
            <person name="Markowitz V."/>
            <person name="Hugenholtz P."/>
            <person name="Kyrpides N.C."/>
            <person name="Klenk H.P."/>
            <person name="Woyke T."/>
        </authorList>
    </citation>
    <scope>NUCLEOTIDE SEQUENCE [LARGE SCALE GENOMIC DNA]</scope>
    <source>
        <strain evidence="4">DSM 4947 / MAS 10</strain>
    </source>
</reference>
<dbReference type="RefSeq" id="WP_013886985.1">
    <property type="nucleotide sequence ID" value="NC_015672.1"/>
</dbReference>
<dbReference type="Gene3D" id="3.40.630.30">
    <property type="match status" value="1"/>
</dbReference>
<dbReference type="PROSITE" id="PS51186">
    <property type="entry name" value="GNAT"/>
    <property type="match status" value="1"/>
</dbReference>
<gene>
    <name evidence="3" type="ordered locus">Flexsi_1882</name>
</gene>
<dbReference type="EMBL" id="CP002858">
    <property type="protein sequence ID" value="AEI15518.1"/>
    <property type="molecule type" value="Genomic_DNA"/>
</dbReference>
<proteinExistence type="predicted"/>
<dbReference type="PANTHER" id="PTHR13947:SF37">
    <property type="entry name" value="LD18367P"/>
    <property type="match status" value="1"/>
</dbReference>
<dbReference type="STRING" id="717231.Flexsi_1882"/>
<sequence length="163" mass="18899">MSEIEIANGYIPGSIGRVVEMHGSYYYQNWDFGVFFESKIARELAEFIDRYDENRDGFWSAILNNRIEGSITIDGIDAESNGAHLRWFIMSDVLRGKGTGGKLMEKAVTFCQQKRYPKIYLWTFRGLNAARHLYEKFGFTLISEHEDEGWGTKVYAQKFELLL</sequence>